<evidence type="ECO:0000259" key="13">
    <source>
        <dbReference type="PROSITE" id="PS51295"/>
    </source>
</evidence>
<dbReference type="Gene3D" id="3.30.110.60">
    <property type="entry name" value="YhbY-like"/>
    <property type="match status" value="3"/>
</dbReference>
<dbReference type="InterPro" id="IPR001890">
    <property type="entry name" value="RNA-binding_CRM"/>
</dbReference>
<organism evidence="14 15">
    <name type="scientific">Punica granatum</name>
    <name type="common">Pomegranate</name>
    <dbReference type="NCBI Taxonomy" id="22663"/>
    <lineage>
        <taxon>Eukaryota</taxon>
        <taxon>Viridiplantae</taxon>
        <taxon>Streptophyta</taxon>
        <taxon>Embryophyta</taxon>
        <taxon>Tracheophyta</taxon>
        <taxon>Spermatophyta</taxon>
        <taxon>Magnoliopsida</taxon>
        <taxon>eudicotyledons</taxon>
        <taxon>Gunneridae</taxon>
        <taxon>Pentapetalae</taxon>
        <taxon>rosids</taxon>
        <taxon>malvids</taxon>
        <taxon>Myrtales</taxon>
        <taxon>Lythraceae</taxon>
        <taxon>Punica</taxon>
    </lineage>
</organism>
<keyword evidence="5" id="KW-0677">Repeat</keyword>
<evidence type="ECO:0000256" key="9">
    <source>
        <dbReference type="ARBA" id="ARBA00023274"/>
    </source>
</evidence>
<evidence type="ECO:0000256" key="2">
    <source>
        <dbReference type="ARBA" id="ARBA00022528"/>
    </source>
</evidence>
<keyword evidence="14" id="KW-1185">Reference proteome</keyword>
<evidence type="ECO:0000256" key="12">
    <source>
        <dbReference type="SAM" id="MobiDB-lite"/>
    </source>
</evidence>
<evidence type="ECO:0000256" key="4">
    <source>
        <dbReference type="ARBA" id="ARBA00022664"/>
    </source>
</evidence>
<sequence length="886" mass="100407">MAPSPFSLSCPASTSSPSSIIFSSSSSSPSLYILLLPYQNRSAKTSNLPKLRISCSRQTLQFDTESDNPPIKAPVHTIRKKRKPKPSFLRQIQDKWSLKLDSNRENFPWQQREEGEEQGEAEPQQERQESEQVQWIDKQSQEVTTDSKDGYNSAPWVVRHKPKFGSAGDSCQNSETEGEEFNGFVELLGHSDVEEAGNAGDEISYGEKFARIRIDDDEDDDVRLSNSVEKKSFDFGRGNDATLNGNAEEKGKDFGGVSNDYAGGGSVELPWRSEGDGRKKRSNTELAERIIPEHELKRLRNVALRMLERTKVGDAGITEALVASIHEKWKVDEVVKLKFEGPQSMNMKMTQEILESRTGGLVIWRSGSSIVLYRGMSYKLPCVQLFNEQTQATSARETSSFKAEAPYLPDFAKHPKDLSDKELMDIDNLLDELGPRFKDWSGREPVPVDADLLPSVVPDYKTPFRLLPHGVRPCLRNKEMTNFRQLARTIPPHFALGRNRKLQGLAQAMVRLWERSAIAKIAIKRGVLNTCNDRMAEELKNLTGGTLLSRNKDFIVFYRGNDFLPPAVKEALEARLKLTNHQQNEEEQMRQLASSSISSSFNDSKCSLVAGTLAETLAATSRWGIEPSSEDVEQMIRDSSLNRHELLVRSLEKKLALAKRKVRKAERSLAKLQENLDPSDLPSDLETVSDEERFLFRKMGLSMKPYLLLGRRGIFDGTVENMHLHWKHRELVKLIVRGRSFLQVKHLAISLEAESGGVLVSVDKTPKGYAIIVYRGKNYQRPNTVRPRNLLTRRQALARSIELQRREALKHHILDLQERIELLKSELEGKKNGEKKDERNNYSHYNASTESDVEETVSLIVFDEEEADAYLEVYDSENEDASDQNE</sequence>
<dbReference type="RefSeq" id="XP_031382485.1">
    <property type="nucleotide sequence ID" value="XM_031526625.1"/>
</dbReference>
<evidence type="ECO:0000256" key="1">
    <source>
        <dbReference type="ARBA" id="ARBA00004229"/>
    </source>
</evidence>
<evidence type="ECO:0000313" key="14">
    <source>
        <dbReference type="Proteomes" id="UP000515151"/>
    </source>
</evidence>
<feature type="domain" description="CRM" evidence="13">
    <location>
        <begin position="473"/>
        <end position="570"/>
    </location>
</feature>
<evidence type="ECO:0000256" key="10">
    <source>
        <dbReference type="PROSITE-ProRule" id="PRU00626"/>
    </source>
</evidence>
<dbReference type="InterPro" id="IPR045278">
    <property type="entry name" value="CRS1/CFM2/CFM3"/>
</dbReference>
<evidence type="ECO:0000256" key="11">
    <source>
        <dbReference type="SAM" id="Coils"/>
    </source>
</evidence>
<dbReference type="Pfam" id="PF01985">
    <property type="entry name" value="CRS1_YhbY"/>
    <property type="match status" value="3"/>
</dbReference>
<dbReference type="GeneID" id="116196751"/>
<proteinExistence type="predicted"/>
<keyword evidence="4" id="KW-0507">mRNA processing</keyword>
<feature type="region of interest" description="Disordered" evidence="12">
    <location>
        <begin position="61"/>
        <end position="88"/>
    </location>
</feature>
<dbReference type="SMART" id="SM01103">
    <property type="entry name" value="CRS1_YhbY"/>
    <property type="match status" value="3"/>
</dbReference>
<dbReference type="InterPro" id="IPR035920">
    <property type="entry name" value="YhbY-like_sf"/>
</dbReference>
<feature type="compositionally biased region" description="Basic and acidic residues" evidence="12">
    <location>
        <begin position="831"/>
        <end position="841"/>
    </location>
</feature>
<feature type="region of interest" description="Disordered" evidence="12">
    <location>
        <begin position="103"/>
        <end position="154"/>
    </location>
</feature>
<dbReference type="GO" id="GO:0003729">
    <property type="term" value="F:mRNA binding"/>
    <property type="evidence" value="ECO:0007669"/>
    <property type="project" value="InterPro"/>
</dbReference>
<dbReference type="FunFam" id="3.30.110.60:FF:000002">
    <property type="entry name" value="CRS2-associated factor 1, chloroplastic"/>
    <property type="match status" value="2"/>
</dbReference>
<keyword evidence="3" id="KW-0934">Plastid</keyword>
<protein>
    <submittedName>
        <fullName evidence="15">CRM-domain containing factor CFM3, chloroplastic/mitochondrial isoform X1</fullName>
    </submittedName>
</protein>
<dbReference type="GO" id="GO:0006397">
    <property type="term" value="P:mRNA processing"/>
    <property type="evidence" value="ECO:0007669"/>
    <property type="project" value="UniProtKB-KW"/>
</dbReference>
<feature type="domain" description="CRM" evidence="13">
    <location>
        <begin position="686"/>
        <end position="786"/>
    </location>
</feature>
<feature type="domain" description="CRM" evidence="13">
    <location>
        <begin position="289"/>
        <end position="385"/>
    </location>
</feature>
<evidence type="ECO:0000256" key="8">
    <source>
        <dbReference type="ARBA" id="ARBA00023187"/>
    </source>
</evidence>
<dbReference type="GO" id="GO:1990904">
    <property type="term" value="C:ribonucleoprotein complex"/>
    <property type="evidence" value="ECO:0007669"/>
    <property type="project" value="UniProtKB-KW"/>
</dbReference>
<dbReference type="Proteomes" id="UP000515151">
    <property type="component" value="Chromosome 2"/>
</dbReference>
<keyword evidence="6 10" id="KW-0694">RNA-binding</keyword>
<evidence type="ECO:0000256" key="3">
    <source>
        <dbReference type="ARBA" id="ARBA00022640"/>
    </source>
</evidence>
<evidence type="ECO:0000256" key="7">
    <source>
        <dbReference type="ARBA" id="ARBA00022946"/>
    </source>
</evidence>
<dbReference type="OrthoDB" id="551352at2759"/>
<feature type="compositionally biased region" description="Polar residues" evidence="12">
    <location>
        <begin position="131"/>
        <end position="144"/>
    </location>
</feature>
<keyword evidence="9" id="KW-0687">Ribonucleoprotein</keyword>
<evidence type="ECO:0000313" key="15">
    <source>
        <dbReference type="RefSeq" id="XP_031382485.1"/>
    </source>
</evidence>
<dbReference type="AlphaFoldDB" id="A0A6P8CH28"/>
<feature type="coiled-coil region" evidence="11">
    <location>
        <begin position="641"/>
        <end position="675"/>
    </location>
</feature>
<gene>
    <name evidence="15" type="primary">LOC116196751</name>
</gene>
<reference evidence="15" key="2">
    <citation type="submission" date="2025-08" db="UniProtKB">
        <authorList>
            <consortium name="RefSeq"/>
        </authorList>
    </citation>
    <scope>IDENTIFICATION</scope>
    <source>
        <tissue evidence="15">Leaf</tissue>
    </source>
</reference>
<feature type="region of interest" description="Disordered" evidence="12">
    <location>
        <begin position="831"/>
        <end position="858"/>
    </location>
</feature>
<reference evidence="14" key="1">
    <citation type="journal article" date="2020" name="Plant Biotechnol. J.">
        <title>The pomegranate (Punica granatum L.) draft genome dissects genetic divergence between soft- and hard-seeded cultivars.</title>
        <authorList>
            <person name="Luo X."/>
            <person name="Li H."/>
            <person name="Wu Z."/>
            <person name="Yao W."/>
            <person name="Zhao P."/>
            <person name="Cao D."/>
            <person name="Yu H."/>
            <person name="Li K."/>
            <person name="Poudel K."/>
            <person name="Zhao D."/>
            <person name="Zhang F."/>
            <person name="Xia X."/>
            <person name="Chen L."/>
            <person name="Wang Q."/>
            <person name="Jing D."/>
            <person name="Cao S."/>
        </authorList>
    </citation>
    <scope>NUCLEOTIDE SEQUENCE [LARGE SCALE GENOMIC DNA]</scope>
    <source>
        <strain evidence="14">cv. Tunisia</strain>
    </source>
</reference>
<evidence type="ECO:0000256" key="5">
    <source>
        <dbReference type="ARBA" id="ARBA00022737"/>
    </source>
</evidence>
<dbReference type="GO" id="GO:0000373">
    <property type="term" value="P:Group II intron splicing"/>
    <property type="evidence" value="ECO:0007669"/>
    <property type="project" value="UniProtKB-ARBA"/>
</dbReference>
<feature type="region of interest" description="Disordered" evidence="12">
    <location>
        <begin position="1"/>
        <end position="25"/>
    </location>
</feature>
<keyword evidence="7" id="KW-0809">Transit peptide</keyword>
<keyword evidence="2" id="KW-0150">Chloroplast</keyword>
<accession>A0A6P8CH28</accession>
<keyword evidence="11" id="KW-0175">Coiled coil</keyword>
<dbReference type="GO" id="GO:0009507">
    <property type="term" value="C:chloroplast"/>
    <property type="evidence" value="ECO:0007669"/>
    <property type="project" value="UniProtKB-SubCell"/>
</dbReference>
<evidence type="ECO:0000256" key="6">
    <source>
        <dbReference type="ARBA" id="ARBA00022884"/>
    </source>
</evidence>
<dbReference type="PANTHER" id="PTHR31846:SF7">
    <property type="entry name" value="CRS1 _ YHBY (CRM) DOMAIN-CONTAINING PROTEIN"/>
    <property type="match status" value="1"/>
</dbReference>
<dbReference type="PROSITE" id="PS51295">
    <property type="entry name" value="CRM"/>
    <property type="match status" value="3"/>
</dbReference>
<name>A0A6P8CH28_PUNGR</name>
<keyword evidence="8" id="KW-0508">mRNA splicing</keyword>
<dbReference type="SUPFAM" id="SSF75471">
    <property type="entry name" value="YhbY-like"/>
    <property type="match status" value="3"/>
</dbReference>
<dbReference type="PANTHER" id="PTHR31846">
    <property type="entry name" value="CRS1 / YHBY (CRM) DOMAIN-CONTAINING PROTEIN"/>
    <property type="match status" value="1"/>
</dbReference>
<dbReference type="FunFam" id="3.30.110.60:FF:000003">
    <property type="entry name" value="CRM-domain containing factor CFM3B, chloroplastic"/>
    <property type="match status" value="1"/>
</dbReference>
<comment type="subcellular location">
    <subcellularLocation>
        <location evidence="1">Plastid</location>
        <location evidence="1">Chloroplast</location>
    </subcellularLocation>
</comment>